<dbReference type="InterPro" id="IPR000253">
    <property type="entry name" value="FHA_dom"/>
</dbReference>
<dbReference type="SUPFAM" id="SSF49879">
    <property type="entry name" value="SMAD/FHA domain"/>
    <property type="match status" value="1"/>
</dbReference>
<evidence type="ECO:0000256" key="1">
    <source>
        <dbReference type="SAM" id="Coils"/>
    </source>
</evidence>
<accession>A0A2S9XQH7</accession>
<dbReference type="PROSITE" id="PS50006">
    <property type="entry name" value="FHA_DOMAIN"/>
    <property type="match status" value="1"/>
</dbReference>
<comment type="caution">
    <text evidence="3">The sequence shown here is derived from an EMBL/GenBank/DDBJ whole genome shotgun (WGS) entry which is preliminary data.</text>
</comment>
<dbReference type="Gene3D" id="2.60.200.20">
    <property type="match status" value="1"/>
</dbReference>
<dbReference type="EMBL" id="PVNL01000138">
    <property type="protein sequence ID" value="PRP95112.1"/>
    <property type="molecule type" value="Genomic_DNA"/>
</dbReference>
<dbReference type="AlphaFoldDB" id="A0A2S9XQH7"/>
<dbReference type="OrthoDB" id="5381163at2"/>
<dbReference type="InterPro" id="IPR008984">
    <property type="entry name" value="SMAD_FHA_dom_sf"/>
</dbReference>
<evidence type="ECO:0000313" key="4">
    <source>
        <dbReference type="Proteomes" id="UP000238823"/>
    </source>
</evidence>
<evidence type="ECO:0000259" key="2">
    <source>
        <dbReference type="PROSITE" id="PS50006"/>
    </source>
</evidence>
<feature type="coiled-coil region" evidence="1">
    <location>
        <begin position="149"/>
        <end position="176"/>
    </location>
</feature>
<keyword evidence="1" id="KW-0175">Coiled coil</keyword>
<dbReference type="Proteomes" id="UP000238823">
    <property type="component" value="Unassembled WGS sequence"/>
</dbReference>
<dbReference type="RefSeq" id="WP_106094197.1">
    <property type="nucleotide sequence ID" value="NZ_PVNL01000138.1"/>
</dbReference>
<protein>
    <submittedName>
        <fullName evidence="3">FHA domain protein</fullName>
    </submittedName>
</protein>
<organism evidence="3 4">
    <name type="scientific">Enhygromyxa salina</name>
    <dbReference type="NCBI Taxonomy" id="215803"/>
    <lineage>
        <taxon>Bacteria</taxon>
        <taxon>Pseudomonadati</taxon>
        <taxon>Myxococcota</taxon>
        <taxon>Polyangia</taxon>
        <taxon>Nannocystales</taxon>
        <taxon>Nannocystaceae</taxon>
        <taxon>Enhygromyxa</taxon>
    </lineage>
</organism>
<reference evidence="3 4" key="1">
    <citation type="submission" date="2018-03" db="EMBL/GenBank/DDBJ databases">
        <title>Draft Genome Sequences of the Obligatory Marine Myxobacteria Enhygromyxa salina SWB007.</title>
        <authorList>
            <person name="Poehlein A."/>
            <person name="Moghaddam J.A."/>
            <person name="Harms H."/>
            <person name="Alanjari M."/>
            <person name="Koenig G.M."/>
            <person name="Daniel R."/>
            <person name="Schaeberle T.F."/>
        </authorList>
    </citation>
    <scope>NUCLEOTIDE SEQUENCE [LARGE SCALE GENOMIC DNA]</scope>
    <source>
        <strain evidence="3 4">SWB007</strain>
    </source>
</reference>
<dbReference type="Pfam" id="PF00498">
    <property type="entry name" value="FHA"/>
    <property type="match status" value="1"/>
</dbReference>
<proteinExistence type="predicted"/>
<evidence type="ECO:0000313" key="3">
    <source>
        <dbReference type="EMBL" id="PRP95112.1"/>
    </source>
</evidence>
<sequence length="453" mass="49552">MIVELKFGTTSHQLNHFKARAIVGRDDEGSELWAADGQISRRHAEVWLDGDTLYIRDLGSANGTWVNGQALGAVAVAIEPGHTVFVGHTPLGVEWPARGVQARTNTAPITAALAATMAARAQQQQAAVPAQPAYAYAPAQGLTPAQQAYAQQQQAYAQQQQAYAQQQQAYAQQQQAHTQQQPIADSPAAFAAAQAAAAAGVGVAATVGVGGAATPMPAELTYRRQGGNNNGTLLIALPGDTFANESTLDGFLEYTATDSETVASVIIELIEVHQRGHKSGHVWDRCLVRQGPWKTKKNDVLPMPFRLRVPSGTSASSPVCHWQLRAYVDIKWARDIEATAPITMRNTDIEKMRDALGTLDYRIAELEAEPLGQKYRGKFNPPMHLRQKLNITDINLDIEYMGTNVKVMMEVEKSKLFSFDKRQEFTFALDRLRAASVQDLAQHWQTEINKLMS</sequence>
<dbReference type="CDD" id="cd00060">
    <property type="entry name" value="FHA"/>
    <property type="match status" value="1"/>
</dbReference>
<feature type="domain" description="FHA" evidence="2">
    <location>
        <begin position="21"/>
        <end position="71"/>
    </location>
</feature>
<gene>
    <name evidence="3" type="ORF">ENSA7_74260</name>
</gene>
<dbReference type="SMART" id="SM00240">
    <property type="entry name" value="FHA"/>
    <property type="match status" value="1"/>
</dbReference>
<name>A0A2S9XQH7_9BACT</name>